<dbReference type="InterPro" id="IPR015421">
    <property type="entry name" value="PyrdxlP-dep_Trfase_major"/>
</dbReference>
<name>A0A6A3BKE8_HIBSY</name>
<evidence type="ECO:0000256" key="2">
    <source>
        <dbReference type="ARBA" id="ARBA00022898"/>
    </source>
</evidence>
<dbReference type="PROSITE" id="PS50878">
    <property type="entry name" value="RT_POL"/>
    <property type="match status" value="1"/>
</dbReference>
<dbReference type="Proteomes" id="UP000436088">
    <property type="component" value="Unassembled WGS sequence"/>
</dbReference>
<comment type="caution">
    <text evidence="4">The sequence shown here is derived from an EMBL/GenBank/DDBJ whole genome shotgun (WGS) entry which is preliminary data.</text>
</comment>
<keyword evidence="4" id="KW-0808">Transferase</keyword>
<protein>
    <submittedName>
        <fullName evidence="4">L-tryptophan--pyruvate aminotransferase 1</fullName>
    </submittedName>
</protein>
<dbReference type="EMBL" id="VEPZ02000843">
    <property type="protein sequence ID" value="KAE8716557.1"/>
    <property type="molecule type" value="Genomic_DNA"/>
</dbReference>
<dbReference type="Pfam" id="PF13966">
    <property type="entry name" value="zf-RVT"/>
    <property type="match status" value="1"/>
</dbReference>
<comment type="similarity">
    <text evidence="1">Belongs to the alliinase family.</text>
</comment>
<dbReference type="PANTHER" id="PTHR43795">
    <property type="entry name" value="BIFUNCTIONAL ASPARTATE AMINOTRANSFERASE AND GLUTAMATE/ASPARTATE-PREPHENATE AMINOTRANSFERASE-RELATED"/>
    <property type="match status" value="1"/>
</dbReference>
<dbReference type="InterPro" id="IPR043502">
    <property type="entry name" value="DNA/RNA_pol_sf"/>
</dbReference>
<keyword evidence="2" id="KW-0663">Pyridoxal phosphate</keyword>
<dbReference type="InterPro" id="IPR015424">
    <property type="entry name" value="PyrdxlP-dep_Trfase"/>
</dbReference>
<gene>
    <name evidence="4" type="ORF">F3Y22_tig00110114pilonHSYRG00293</name>
</gene>
<dbReference type="GO" id="GO:0016846">
    <property type="term" value="F:carbon-sulfur lyase activity"/>
    <property type="evidence" value="ECO:0007669"/>
    <property type="project" value="InterPro"/>
</dbReference>
<evidence type="ECO:0000256" key="1">
    <source>
        <dbReference type="ARBA" id="ARBA00006312"/>
    </source>
</evidence>
<dbReference type="SUPFAM" id="SSF53383">
    <property type="entry name" value="PLP-dependent transferases"/>
    <property type="match status" value="2"/>
</dbReference>
<dbReference type="InterPro" id="IPR050478">
    <property type="entry name" value="Ethylene_sulfur-biosynth"/>
</dbReference>
<reference evidence="4" key="1">
    <citation type="submission" date="2019-09" db="EMBL/GenBank/DDBJ databases">
        <title>Draft genome information of white flower Hibiscus syriacus.</title>
        <authorList>
            <person name="Kim Y.-M."/>
        </authorList>
    </citation>
    <scope>NUCLEOTIDE SEQUENCE [LARGE SCALE GENOMIC DNA]</scope>
    <source>
        <strain evidence="4">YM2019G1</strain>
    </source>
</reference>
<dbReference type="CDD" id="cd01650">
    <property type="entry name" value="RT_nLTR_like"/>
    <property type="match status" value="1"/>
</dbReference>
<dbReference type="InterPro" id="IPR000477">
    <property type="entry name" value="RT_dom"/>
</dbReference>
<evidence type="ECO:0000313" key="5">
    <source>
        <dbReference type="Proteomes" id="UP000436088"/>
    </source>
</evidence>
<dbReference type="Gene3D" id="3.90.1150.10">
    <property type="entry name" value="Aspartate Aminotransferase, domain 1"/>
    <property type="match status" value="1"/>
</dbReference>
<dbReference type="SUPFAM" id="SSF56672">
    <property type="entry name" value="DNA/RNA polymerases"/>
    <property type="match status" value="1"/>
</dbReference>
<dbReference type="Pfam" id="PF04864">
    <property type="entry name" value="Alliinase_C"/>
    <property type="match status" value="2"/>
</dbReference>
<dbReference type="GO" id="GO:0008483">
    <property type="term" value="F:transaminase activity"/>
    <property type="evidence" value="ECO:0007669"/>
    <property type="project" value="UniProtKB-KW"/>
</dbReference>
<dbReference type="CDD" id="cd00609">
    <property type="entry name" value="AAT_like"/>
    <property type="match status" value="1"/>
</dbReference>
<proteinExistence type="inferred from homology"/>
<dbReference type="Gene3D" id="3.40.640.10">
    <property type="entry name" value="Type I PLP-dependent aspartate aminotransferase-like (Major domain)"/>
    <property type="match status" value="2"/>
</dbReference>
<organism evidence="4 5">
    <name type="scientific">Hibiscus syriacus</name>
    <name type="common">Rose of Sharon</name>
    <dbReference type="NCBI Taxonomy" id="106335"/>
    <lineage>
        <taxon>Eukaryota</taxon>
        <taxon>Viridiplantae</taxon>
        <taxon>Streptophyta</taxon>
        <taxon>Embryophyta</taxon>
        <taxon>Tracheophyta</taxon>
        <taxon>Spermatophyta</taxon>
        <taxon>Magnoliopsida</taxon>
        <taxon>eudicotyledons</taxon>
        <taxon>Gunneridae</taxon>
        <taxon>Pentapetalae</taxon>
        <taxon>rosids</taxon>
        <taxon>malvids</taxon>
        <taxon>Malvales</taxon>
        <taxon>Malvaceae</taxon>
        <taxon>Malvoideae</taxon>
        <taxon>Hibiscus</taxon>
    </lineage>
</organism>
<dbReference type="InterPro" id="IPR006948">
    <property type="entry name" value="Alliinase_C"/>
</dbReference>
<sequence>MSLNTMYQPYWRRMGDKCTVVIPGRDLMSYFSDPGNLCWFLMPELDDAIRRLHRVVGNAVVDDDRYVIVGTGSTQLFQAVLYALSSPHKPDTEPLSVVAAAPFYSLGTADSNVKSNVKDNDPIILKNLLNLNLPGEALADLAKDITVEEIKDHYFYSSEDVIKVDKFFSRKSYMLHAFNSTIIALVPKITNPSKVKDYRPISCCLVVYKSITKILVKRLTNLLLEMITPNQSTFVKGRTIIDNTLFTQELVKGYERKSISPRCALKIDLQKAFNFLHWEFISSILKAIELPPKFIVWIEACFTEARYSISFNGSLISYFKGERGIRQGDPLSPILFVLAMNILSRILNIAAARAKSELFAAGISLRTLENIKLSTSFNYGLLPVRQFLLPQAVINRINQLCSRFLWKGSDTASTGSMNTKIIWEEIRIKRDKVPWHKLIWFPLHIPKFSIITWMTILDRLPTRERLTRMGITTVDSCVLCNEAIESRNHLFADCTLAASLWKEILNLNHLIKPPMSWDNMPAWASNSWKGKSLLTSIMKIAWCTFIYTVWEERNMRLFQGRARSVEEMLNSIKEIVGAQLRNRDLNSLDHSYPKETEFLRSGMYKWVGDAYTFDRDGAYMECVTSPNNPDGTIREAVVNREGGKLIHDLAYYWPQYTPITGKADNDIMLFTFSKATGHAGSRIGWAIVKDKEVATKMVKYMELSSIGVSKESQLRAAKILDVIAEDCSNSGPDKEENFFEYGHHLMSERWEKLREVVKHNGVFSLPKYPRDFCNFTGKETDPSPAFAWLKTKDGLNCDNLLRESKIVTRGGTNFGVDLDYTRISMLSLDEEFNLFLERLGAIKGNINGNY</sequence>
<keyword evidence="5" id="KW-1185">Reference proteome</keyword>
<feature type="domain" description="Reverse transcriptase" evidence="3">
    <location>
        <begin position="167"/>
        <end position="440"/>
    </location>
</feature>
<dbReference type="PANTHER" id="PTHR43795:SF15">
    <property type="entry name" value="TRYPTOPHAN AMINOTRANSFERASE-RELATED PROTEIN 1"/>
    <property type="match status" value="1"/>
</dbReference>
<dbReference type="Pfam" id="PF00078">
    <property type="entry name" value="RVT_1"/>
    <property type="match status" value="1"/>
</dbReference>
<keyword evidence="4" id="KW-0032">Aminotransferase</keyword>
<dbReference type="GO" id="GO:0006520">
    <property type="term" value="P:amino acid metabolic process"/>
    <property type="evidence" value="ECO:0007669"/>
    <property type="project" value="TreeGrafter"/>
</dbReference>
<dbReference type="InterPro" id="IPR015422">
    <property type="entry name" value="PyrdxlP-dep_Trfase_small"/>
</dbReference>
<dbReference type="AlphaFoldDB" id="A0A6A3BKE8"/>
<evidence type="ECO:0000313" key="4">
    <source>
        <dbReference type="EMBL" id="KAE8716557.1"/>
    </source>
</evidence>
<accession>A0A6A3BKE8</accession>
<evidence type="ECO:0000259" key="3">
    <source>
        <dbReference type="PROSITE" id="PS50878"/>
    </source>
</evidence>
<dbReference type="InterPro" id="IPR026960">
    <property type="entry name" value="RVT-Znf"/>
</dbReference>